<evidence type="ECO:0000313" key="1">
    <source>
        <dbReference type="EMBL" id="MDX8488939.1"/>
    </source>
</evidence>
<dbReference type="Proteomes" id="UP001280156">
    <property type="component" value="Unassembled WGS sequence"/>
</dbReference>
<name>A0ABU4YPN5_9HYPH</name>
<organism evidence="1 2">
    <name type="scientific">Mesorhizobium humile</name>
    <dbReference type="NCBI Taxonomy" id="3072313"/>
    <lineage>
        <taxon>Bacteria</taxon>
        <taxon>Pseudomonadati</taxon>
        <taxon>Pseudomonadota</taxon>
        <taxon>Alphaproteobacteria</taxon>
        <taxon>Hyphomicrobiales</taxon>
        <taxon>Phyllobacteriaceae</taxon>
        <taxon>Mesorhizobium</taxon>
    </lineage>
</organism>
<accession>A0ABU4YPN5</accession>
<evidence type="ECO:0000313" key="2">
    <source>
        <dbReference type="Proteomes" id="UP001280156"/>
    </source>
</evidence>
<dbReference type="EMBL" id="JAVIIV010000024">
    <property type="protein sequence ID" value="MDX8488939.1"/>
    <property type="molecule type" value="Genomic_DNA"/>
</dbReference>
<proteinExistence type="predicted"/>
<sequence length="82" mass="8064">MSVNPGSQLARCQAVGDMLGVAHRGNAAQANPRAHRSGGEVDAALAAQVPDVVDGARGVKLVAAAVESSGAGGAWTLARFAA</sequence>
<dbReference type="RefSeq" id="WP_320296818.1">
    <property type="nucleotide sequence ID" value="NZ_JAVIIU010000008.1"/>
</dbReference>
<keyword evidence="2" id="KW-1185">Reference proteome</keyword>
<gene>
    <name evidence="1" type="ORF">RFM52_27600</name>
</gene>
<reference evidence="1 2" key="1">
    <citation type="submission" date="2023-08" db="EMBL/GenBank/DDBJ databases">
        <title>Implementing the SeqCode for naming new Mesorhizobium species isolated from Vachellia karroo root nodules.</title>
        <authorList>
            <person name="Van Lill M."/>
        </authorList>
    </citation>
    <scope>NUCLEOTIDE SEQUENCE [LARGE SCALE GENOMIC DNA]</scope>
    <source>
        <strain evidence="1 2">VK2B</strain>
    </source>
</reference>
<comment type="caution">
    <text evidence="1">The sequence shown here is derived from an EMBL/GenBank/DDBJ whole genome shotgun (WGS) entry which is preliminary data.</text>
</comment>
<protein>
    <submittedName>
        <fullName evidence="1">Uncharacterized protein</fullName>
    </submittedName>
</protein>